<comment type="caution">
    <text evidence="2">The sequence shown here is derived from an EMBL/GenBank/DDBJ whole genome shotgun (WGS) entry which is preliminary data.</text>
</comment>
<feature type="compositionally biased region" description="Low complexity" evidence="1">
    <location>
        <begin position="461"/>
        <end position="481"/>
    </location>
</feature>
<evidence type="ECO:0000256" key="1">
    <source>
        <dbReference type="SAM" id="MobiDB-lite"/>
    </source>
</evidence>
<evidence type="ECO:0000313" key="3">
    <source>
        <dbReference type="Proteomes" id="UP000734511"/>
    </source>
</evidence>
<protein>
    <submittedName>
        <fullName evidence="2">Uncharacterized protein</fullName>
    </submittedName>
</protein>
<feature type="region of interest" description="Disordered" evidence="1">
    <location>
        <begin position="436"/>
        <end position="481"/>
    </location>
</feature>
<dbReference type="EMBL" id="JAATEJ010000001">
    <property type="protein sequence ID" value="NJP41940.1"/>
    <property type="molecule type" value="Genomic_DNA"/>
</dbReference>
<gene>
    <name evidence="2" type="ORF">HCN08_00680</name>
</gene>
<dbReference type="Proteomes" id="UP000734511">
    <property type="component" value="Unassembled WGS sequence"/>
</dbReference>
<proteinExistence type="predicted"/>
<keyword evidence="3" id="KW-1185">Reference proteome</keyword>
<organism evidence="2 3">
    <name type="scientific">Actinacidiphila epipremni</name>
    <dbReference type="NCBI Taxonomy" id="2053013"/>
    <lineage>
        <taxon>Bacteria</taxon>
        <taxon>Bacillati</taxon>
        <taxon>Actinomycetota</taxon>
        <taxon>Actinomycetes</taxon>
        <taxon>Kitasatosporales</taxon>
        <taxon>Streptomycetaceae</taxon>
        <taxon>Actinacidiphila</taxon>
    </lineage>
</organism>
<sequence length="560" mass="59012">MSLMNVLARAEAVAAGRAVPAATVRHRRIAERPLVLVPLTTAGEAGAPLGAMVGTDRAEPTLLVVPQPLDRELRFAFFAGLAAAVLPVVDAYADEVETEPATKNREEVEVCADAPQIVVPNSAALDYVRLLGRSTRYLRTVEDPDAPHPVPVPVPLLGRWLTHYAERARTPGSSLLVAMTELLTRHWATGQSAMEDQHLGALLGWIDPPDGLDGGSAAARAQTGRGPDGLLLSPPAGPATDPVFDNRVLAPALERYDAARSAGATGPMRVAEADVRRLVASQLRPTWDDVWHGVDLLRALPEGAHVEERWKRDRWSFTGHRDRLRAGEPPQPRRDDAVTAAQKLAGRETAQARLYAQEALDDPLVMAARRLAGEAFTGTVLSVEMTWSEGRRPMPRPLLTLTTPDLPQADPATRAYRALPGAKSAQTAEVVSLTPAPGVPAQRGAGGAPAEGPSAAGGGPAAADVPPAAGPAPAAEPQSGPLWQVVVRLTGGMGTGKTPREGSVPEPGDRVTFTLFAHDQRGGPALPEAEATPWTHGGPPQARETAVPEAPDTATAEDFL</sequence>
<reference evidence="2 3" key="1">
    <citation type="submission" date="2020-03" db="EMBL/GenBank/DDBJ databases">
        <title>WGS of actinomycetes isolated from Thailand.</title>
        <authorList>
            <person name="Thawai C."/>
        </authorList>
    </citation>
    <scope>NUCLEOTIDE SEQUENCE [LARGE SCALE GENOMIC DNA]</scope>
    <source>
        <strain evidence="2 3">PRB2-1</strain>
    </source>
</reference>
<name>A0ABX0ZFX8_9ACTN</name>
<dbReference type="RefSeq" id="WP_167980813.1">
    <property type="nucleotide sequence ID" value="NZ_JAATEJ010000001.1"/>
</dbReference>
<accession>A0ABX0ZFX8</accession>
<feature type="region of interest" description="Disordered" evidence="1">
    <location>
        <begin position="213"/>
        <end position="243"/>
    </location>
</feature>
<feature type="region of interest" description="Disordered" evidence="1">
    <location>
        <begin position="520"/>
        <end position="560"/>
    </location>
</feature>
<feature type="compositionally biased region" description="Gly residues" evidence="1">
    <location>
        <begin position="444"/>
        <end position="460"/>
    </location>
</feature>
<evidence type="ECO:0000313" key="2">
    <source>
        <dbReference type="EMBL" id="NJP41940.1"/>
    </source>
</evidence>